<dbReference type="EMBL" id="JAOVZB010000002">
    <property type="protein sequence ID" value="MCV2402290.1"/>
    <property type="molecule type" value="Genomic_DNA"/>
</dbReference>
<proteinExistence type="predicted"/>
<keyword evidence="6" id="KW-1185">Reference proteome</keyword>
<protein>
    <submittedName>
        <fullName evidence="5">FCD domain-containing protein</fullName>
    </submittedName>
</protein>
<dbReference type="SMART" id="SM00895">
    <property type="entry name" value="FCD"/>
    <property type="match status" value="1"/>
</dbReference>
<dbReference type="CDD" id="cd07377">
    <property type="entry name" value="WHTH_GntR"/>
    <property type="match status" value="1"/>
</dbReference>
<dbReference type="InterPro" id="IPR000524">
    <property type="entry name" value="Tscrpt_reg_HTH_GntR"/>
</dbReference>
<accession>A0ABT2YRB5</accession>
<keyword evidence="1" id="KW-0805">Transcription regulation</keyword>
<name>A0ABT2YRB5_9GAMM</name>
<dbReference type="Gene3D" id="1.10.10.10">
    <property type="entry name" value="Winged helix-like DNA-binding domain superfamily/Winged helix DNA-binding domain"/>
    <property type="match status" value="1"/>
</dbReference>
<gene>
    <name evidence="5" type="ORF">OFY17_05245</name>
</gene>
<comment type="caution">
    <text evidence="5">The sequence shown here is derived from an EMBL/GenBank/DDBJ whole genome shotgun (WGS) entry which is preliminary data.</text>
</comment>
<dbReference type="PROSITE" id="PS50949">
    <property type="entry name" value="HTH_GNTR"/>
    <property type="match status" value="1"/>
</dbReference>
<evidence type="ECO:0000259" key="4">
    <source>
        <dbReference type="PROSITE" id="PS50949"/>
    </source>
</evidence>
<dbReference type="SUPFAM" id="SSF48008">
    <property type="entry name" value="GntR ligand-binding domain-like"/>
    <property type="match status" value="1"/>
</dbReference>
<dbReference type="InterPro" id="IPR011711">
    <property type="entry name" value="GntR_C"/>
</dbReference>
<dbReference type="InterPro" id="IPR008920">
    <property type="entry name" value="TF_FadR/GntR_C"/>
</dbReference>
<evidence type="ECO:0000313" key="5">
    <source>
        <dbReference type="EMBL" id="MCV2402290.1"/>
    </source>
</evidence>
<evidence type="ECO:0000256" key="3">
    <source>
        <dbReference type="ARBA" id="ARBA00023163"/>
    </source>
</evidence>
<dbReference type="SUPFAM" id="SSF46785">
    <property type="entry name" value="Winged helix' DNA-binding domain"/>
    <property type="match status" value="1"/>
</dbReference>
<feature type="domain" description="HTH gntR-type" evidence="4">
    <location>
        <begin position="9"/>
        <end position="77"/>
    </location>
</feature>
<evidence type="ECO:0000313" key="6">
    <source>
        <dbReference type="Proteomes" id="UP001209713"/>
    </source>
</evidence>
<dbReference type="SMART" id="SM00345">
    <property type="entry name" value="HTH_GNTR"/>
    <property type="match status" value="1"/>
</dbReference>
<reference evidence="5 6" key="1">
    <citation type="submission" date="2022-10" db="EMBL/GenBank/DDBJ databases">
        <title>Marinomonas transparenta sp. nov. and Marinomonas sargassi sp. nov., isolated from marine alga (Sargassum natans (L.) Gaillon).</title>
        <authorList>
            <person name="Wang Y."/>
        </authorList>
    </citation>
    <scope>NUCLEOTIDE SEQUENCE [LARGE SCALE GENOMIC DNA]</scope>
    <source>
        <strain evidence="5 6">C2222</strain>
    </source>
</reference>
<dbReference type="PANTHER" id="PTHR43537:SF5">
    <property type="entry name" value="UXU OPERON TRANSCRIPTIONAL REGULATOR"/>
    <property type="match status" value="1"/>
</dbReference>
<keyword evidence="2" id="KW-0238">DNA-binding</keyword>
<keyword evidence="3" id="KW-0804">Transcription</keyword>
<sequence length="267" mass="31025">MIQTFPQPKRQYQEIGIKLYEEFCRKNFQVGDKLPTERDIAERFDISRAVVREALIMLELMELIEIRKGSGIYLIKQLDEEQPEGELASSIEKDDVGPFEMMQARQLLESHVAEFAATQATKKDILKMRQALELEKQNLEMSDLNIGTSNLNMETPSHDGDKLFHLAIAEATQNSVLIDLVENLWTRRENSPMWKQLHTHITDPSYRKQWLVDHENILLAIQQKKPDLARQSMWRHLENVKDSLLALSEHQDPNFDGFLFSSNPVQI</sequence>
<dbReference type="Pfam" id="PF07729">
    <property type="entry name" value="FCD"/>
    <property type="match status" value="1"/>
</dbReference>
<dbReference type="InterPro" id="IPR036390">
    <property type="entry name" value="WH_DNA-bd_sf"/>
</dbReference>
<dbReference type="PANTHER" id="PTHR43537">
    <property type="entry name" value="TRANSCRIPTIONAL REGULATOR, GNTR FAMILY"/>
    <property type="match status" value="1"/>
</dbReference>
<organism evidence="5 6">
    <name type="scientific">Marinomonas sargassi</name>
    <dbReference type="NCBI Taxonomy" id="2984494"/>
    <lineage>
        <taxon>Bacteria</taxon>
        <taxon>Pseudomonadati</taxon>
        <taxon>Pseudomonadota</taxon>
        <taxon>Gammaproteobacteria</taxon>
        <taxon>Oceanospirillales</taxon>
        <taxon>Oceanospirillaceae</taxon>
        <taxon>Marinomonas</taxon>
    </lineage>
</organism>
<dbReference type="Pfam" id="PF00392">
    <property type="entry name" value="GntR"/>
    <property type="match status" value="1"/>
</dbReference>
<evidence type="ECO:0000256" key="1">
    <source>
        <dbReference type="ARBA" id="ARBA00023015"/>
    </source>
</evidence>
<dbReference type="Gene3D" id="1.20.120.530">
    <property type="entry name" value="GntR ligand-binding domain-like"/>
    <property type="match status" value="1"/>
</dbReference>
<dbReference type="PRINTS" id="PR00035">
    <property type="entry name" value="HTHGNTR"/>
</dbReference>
<dbReference type="RefSeq" id="WP_263529670.1">
    <property type="nucleotide sequence ID" value="NZ_JAOVZB010000002.1"/>
</dbReference>
<dbReference type="InterPro" id="IPR036388">
    <property type="entry name" value="WH-like_DNA-bd_sf"/>
</dbReference>
<evidence type="ECO:0000256" key="2">
    <source>
        <dbReference type="ARBA" id="ARBA00023125"/>
    </source>
</evidence>
<dbReference type="Proteomes" id="UP001209713">
    <property type="component" value="Unassembled WGS sequence"/>
</dbReference>